<evidence type="ECO:0000256" key="1">
    <source>
        <dbReference type="ARBA" id="ARBA00004651"/>
    </source>
</evidence>
<dbReference type="Pfam" id="PF02518">
    <property type="entry name" value="HATPase_c"/>
    <property type="match status" value="1"/>
</dbReference>
<organism evidence="10 11">
    <name type="scientific">Paenibacillus lactis 154</name>
    <dbReference type="NCBI Taxonomy" id="743719"/>
    <lineage>
        <taxon>Bacteria</taxon>
        <taxon>Bacillati</taxon>
        <taxon>Bacillota</taxon>
        <taxon>Bacilli</taxon>
        <taxon>Bacillales</taxon>
        <taxon>Paenibacillaceae</taxon>
        <taxon>Paenibacillus</taxon>
    </lineage>
</organism>
<evidence type="ECO:0000256" key="6">
    <source>
        <dbReference type="ARBA" id="ARBA00023136"/>
    </source>
</evidence>
<keyword evidence="4" id="KW-0808">Transferase</keyword>
<evidence type="ECO:0000256" key="4">
    <source>
        <dbReference type="ARBA" id="ARBA00022679"/>
    </source>
</evidence>
<evidence type="ECO:0000256" key="8">
    <source>
        <dbReference type="SAM" id="Phobius"/>
    </source>
</evidence>
<dbReference type="InterPro" id="IPR003594">
    <property type="entry name" value="HATPase_dom"/>
</dbReference>
<dbReference type="EMBL" id="AGIP01000007">
    <property type="protein sequence ID" value="EHB63584.1"/>
    <property type="molecule type" value="Genomic_DNA"/>
</dbReference>
<accession>G4HHK8</accession>
<dbReference type="GO" id="GO:0005886">
    <property type="term" value="C:plasma membrane"/>
    <property type="evidence" value="ECO:0007669"/>
    <property type="project" value="UniProtKB-SubCell"/>
</dbReference>
<dbReference type="SUPFAM" id="SSF158472">
    <property type="entry name" value="HAMP domain-like"/>
    <property type="match status" value="1"/>
</dbReference>
<dbReference type="PROSITE" id="PS50885">
    <property type="entry name" value="HAMP"/>
    <property type="match status" value="1"/>
</dbReference>
<dbReference type="Pfam" id="PF00672">
    <property type="entry name" value="HAMP"/>
    <property type="match status" value="1"/>
</dbReference>
<evidence type="ECO:0000256" key="5">
    <source>
        <dbReference type="ARBA" id="ARBA00022777"/>
    </source>
</evidence>
<feature type="domain" description="HAMP" evidence="9">
    <location>
        <begin position="338"/>
        <end position="390"/>
    </location>
</feature>
<name>G4HHK8_9BACL</name>
<dbReference type="InterPro" id="IPR003660">
    <property type="entry name" value="HAMP_dom"/>
</dbReference>
<dbReference type="eggNOG" id="COG2972">
    <property type="taxonomic scope" value="Bacteria"/>
</dbReference>
<keyword evidence="5 10" id="KW-0418">Kinase</keyword>
<evidence type="ECO:0000259" key="9">
    <source>
        <dbReference type="PROSITE" id="PS50885"/>
    </source>
</evidence>
<dbReference type="STRING" id="743719.PaelaDRAFT_3469"/>
<evidence type="ECO:0000256" key="3">
    <source>
        <dbReference type="ARBA" id="ARBA00022553"/>
    </source>
</evidence>
<dbReference type="CDD" id="cd06225">
    <property type="entry name" value="HAMP"/>
    <property type="match status" value="1"/>
</dbReference>
<keyword evidence="7" id="KW-0175">Coiled coil</keyword>
<dbReference type="Gene3D" id="3.30.450.20">
    <property type="entry name" value="PAS domain"/>
    <property type="match status" value="2"/>
</dbReference>
<dbReference type="AlphaFoldDB" id="G4HHK8"/>
<dbReference type="SMART" id="SM00387">
    <property type="entry name" value="HATPase_c"/>
    <property type="match status" value="1"/>
</dbReference>
<dbReference type="PANTHER" id="PTHR34220">
    <property type="entry name" value="SENSOR HISTIDINE KINASE YPDA"/>
    <property type="match status" value="1"/>
</dbReference>
<dbReference type="GO" id="GO:0000155">
    <property type="term" value="F:phosphorelay sensor kinase activity"/>
    <property type="evidence" value="ECO:0007669"/>
    <property type="project" value="InterPro"/>
</dbReference>
<evidence type="ECO:0000313" key="11">
    <source>
        <dbReference type="Proteomes" id="UP000003891"/>
    </source>
</evidence>
<keyword evidence="6 8" id="KW-0472">Membrane</keyword>
<proteinExistence type="predicted"/>
<dbReference type="PATRIC" id="fig|743719.3.peg.3514"/>
<keyword evidence="3" id="KW-0597">Phosphoprotein</keyword>
<dbReference type="Gene3D" id="6.10.340.10">
    <property type="match status" value="1"/>
</dbReference>
<dbReference type="Pfam" id="PF06580">
    <property type="entry name" value="His_kinase"/>
    <property type="match status" value="1"/>
</dbReference>
<reference evidence="10 11" key="1">
    <citation type="submission" date="2011-09" db="EMBL/GenBank/DDBJ databases">
        <title>The draft genome of Paenibacillus lactis 154.</title>
        <authorList>
            <consortium name="US DOE Joint Genome Institute (JGI-PGF)"/>
            <person name="Lucas S."/>
            <person name="Han J."/>
            <person name="Lapidus A."/>
            <person name="Cheng J.-F."/>
            <person name="Goodwin L."/>
            <person name="Pitluck S."/>
            <person name="Peters L."/>
            <person name="Land M.L."/>
            <person name="Hauser L."/>
            <person name="Siebers A."/>
            <person name="Thelen M."/>
            <person name="Hugenholtz P."/>
            <person name="Allgaier M."/>
            <person name="Woyke T.J."/>
        </authorList>
    </citation>
    <scope>NUCLEOTIDE SEQUENCE [LARGE SCALE GENOMIC DNA]</scope>
    <source>
        <strain evidence="10 11">154</strain>
    </source>
</reference>
<dbReference type="Gene3D" id="3.30.565.10">
    <property type="entry name" value="Histidine kinase-like ATPase, C-terminal domain"/>
    <property type="match status" value="1"/>
</dbReference>
<sequence>MKKETSSMNRLKQKMLDLSLEHKLIAAFSCFIIVPLILIGGIVSWVYVDNNRTTMIDAAVENNKQIVKNIDTSLQPLLRLSMFPIQDSTVYQIMRKDYAKIEYPLLERGQDFDKVNGLIQSGIMLYSDLIDSVVIYHENSKSIIGRSNREYMNAAYFRDRFTEEPFVRKIREAYGLFVPIGIHKEELLSAKGVPVVSVGRAIMDPYTKEDLGFILFNISVDKLKTLWSDTAFSENTSFYLIDEADRIVHSMNAEEIGLPASEVLGSEFQYHKDGKVNTQIARDTYIISSGSSLANWKAVTVIPKKDLFSIVYLMVAVLIGVLILLLVLSILISARIATTIMKPLAVLNSKMKLVSQGQLNVSLDTKQRGEIGVINNTVDQMLKEIRELIERIYVEEEEKRKLEMNALQSQIRPHFIYNTLNVIKWMAKIQGAAGIEEALQAFSSVIKFTVKKEGNYVTIAEEVEFMENYTKILDFRYFNTFDVTYEVDPAVMKYRTLKFLLQPLVENAVFHGFEGIDYKGHLIIAIYEDQGALVMKVEDNGRGFPEDGQPKKEQNGPRDGFNSIGLNNIRNRISLHFGPEYGLWIQRREQGGTVAWIRVPIITEEAG</sequence>
<dbReference type="SUPFAM" id="SSF55874">
    <property type="entry name" value="ATPase domain of HSP90 chaperone/DNA topoisomerase II/histidine kinase"/>
    <property type="match status" value="1"/>
</dbReference>
<evidence type="ECO:0000256" key="2">
    <source>
        <dbReference type="ARBA" id="ARBA00022475"/>
    </source>
</evidence>
<feature type="coiled-coil region" evidence="7">
    <location>
        <begin position="378"/>
        <end position="405"/>
    </location>
</feature>
<protein>
    <submittedName>
        <fullName evidence="10">Integral membrane sensor signal transduction histidine kinase</fullName>
    </submittedName>
</protein>
<dbReference type="PANTHER" id="PTHR34220:SF7">
    <property type="entry name" value="SENSOR HISTIDINE KINASE YPDA"/>
    <property type="match status" value="1"/>
</dbReference>
<feature type="transmembrane region" description="Helical" evidence="8">
    <location>
        <begin position="310"/>
        <end position="332"/>
    </location>
</feature>
<dbReference type="SMART" id="SM00304">
    <property type="entry name" value="HAMP"/>
    <property type="match status" value="1"/>
</dbReference>
<dbReference type="InterPro" id="IPR036890">
    <property type="entry name" value="HATPase_C_sf"/>
</dbReference>
<dbReference type="InterPro" id="IPR010559">
    <property type="entry name" value="Sig_transdc_His_kin_internal"/>
</dbReference>
<evidence type="ECO:0000313" key="10">
    <source>
        <dbReference type="EMBL" id="EHB63584.1"/>
    </source>
</evidence>
<evidence type="ECO:0000256" key="7">
    <source>
        <dbReference type="SAM" id="Coils"/>
    </source>
</evidence>
<keyword evidence="8" id="KW-1133">Transmembrane helix</keyword>
<gene>
    <name evidence="10" type="ORF">PaelaDRAFT_3469</name>
</gene>
<keyword evidence="8" id="KW-0812">Transmembrane</keyword>
<feature type="transmembrane region" description="Helical" evidence="8">
    <location>
        <begin position="24"/>
        <end position="48"/>
    </location>
</feature>
<dbReference type="InterPro" id="IPR050640">
    <property type="entry name" value="Bact_2-comp_sensor_kinase"/>
</dbReference>
<comment type="subcellular location">
    <subcellularLocation>
        <location evidence="1">Cell membrane</location>
        <topology evidence="1">Multi-pass membrane protein</topology>
    </subcellularLocation>
</comment>
<dbReference type="Proteomes" id="UP000003891">
    <property type="component" value="Unassembled WGS sequence"/>
</dbReference>
<keyword evidence="2" id="KW-1003">Cell membrane</keyword>